<evidence type="ECO:0000313" key="3">
    <source>
        <dbReference type="Proteomes" id="UP000193963"/>
    </source>
</evidence>
<sequence length="281" mass="30000">MLELISVVALAAIGVAFTSYQGDRESTSVARRSSVQDTEDQAEPVGIFGHDVGRRLRDSMRFWNRSEEDQQALDEAEALAARLSASLEQDETPEDVAEAAQDEAPADPDRTGARIEDVVHQQGWDHDVTDGEVDAVLAAEPDLTEDGYEAPLEEAWASSLGTLVAEMNTVEEDGALVASAQDDLLPDDPAPETTAEPAVRAPLNAPLIRDFDPERDQIVLEYRPEDAGNGRVGIISDDRHPGAALITLGGKVVAIVEGGEGQVTAAHVELVQEDTQDTAAA</sequence>
<reference evidence="2 3" key="1">
    <citation type="submission" date="2017-03" db="EMBL/GenBank/DDBJ databases">
        <authorList>
            <person name="Afonso C.L."/>
            <person name="Miller P.J."/>
            <person name="Scott M.A."/>
            <person name="Spackman E."/>
            <person name="Goraichik I."/>
            <person name="Dimitrov K.M."/>
            <person name="Suarez D.L."/>
            <person name="Swayne D.E."/>
        </authorList>
    </citation>
    <scope>NUCLEOTIDE SEQUENCE [LARGE SCALE GENOMIC DNA]</scope>
    <source>
        <strain evidence="2 3">CECT 7751</strain>
    </source>
</reference>
<gene>
    <name evidence="2" type="ORF">PSM7751_01213</name>
</gene>
<feature type="compositionally biased region" description="Acidic residues" evidence="1">
    <location>
        <begin position="88"/>
        <end position="106"/>
    </location>
</feature>
<dbReference type="RefSeq" id="WP_085887096.1">
    <property type="nucleotide sequence ID" value="NZ_FWFN01000002.1"/>
</dbReference>
<dbReference type="OrthoDB" id="7876760at2"/>
<feature type="region of interest" description="Disordered" evidence="1">
    <location>
        <begin position="86"/>
        <end position="110"/>
    </location>
</feature>
<keyword evidence="3" id="KW-1185">Reference proteome</keyword>
<evidence type="ECO:0000256" key="1">
    <source>
        <dbReference type="SAM" id="MobiDB-lite"/>
    </source>
</evidence>
<organism evidence="2 3">
    <name type="scientific">Pseudooceanicola marinus</name>
    <dbReference type="NCBI Taxonomy" id="396013"/>
    <lineage>
        <taxon>Bacteria</taxon>
        <taxon>Pseudomonadati</taxon>
        <taxon>Pseudomonadota</taxon>
        <taxon>Alphaproteobacteria</taxon>
        <taxon>Rhodobacterales</taxon>
        <taxon>Paracoccaceae</taxon>
        <taxon>Pseudooceanicola</taxon>
    </lineage>
</organism>
<evidence type="ECO:0000313" key="2">
    <source>
        <dbReference type="EMBL" id="SLN29562.1"/>
    </source>
</evidence>
<dbReference type="Proteomes" id="UP000193963">
    <property type="component" value="Unassembled WGS sequence"/>
</dbReference>
<dbReference type="EMBL" id="FWFN01000002">
    <property type="protein sequence ID" value="SLN29562.1"/>
    <property type="molecule type" value="Genomic_DNA"/>
</dbReference>
<dbReference type="AlphaFoldDB" id="A0A1X6YSF6"/>
<proteinExistence type="predicted"/>
<protein>
    <submittedName>
        <fullName evidence="2">Uncharacterized protein</fullName>
    </submittedName>
</protein>
<accession>A0A1X6YSF6</accession>
<name>A0A1X6YSF6_9RHOB</name>